<evidence type="ECO:0000256" key="2">
    <source>
        <dbReference type="SAM" id="SignalP"/>
    </source>
</evidence>
<keyword evidence="4" id="KW-1185">Reference proteome</keyword>
<feature type="compositionally biased region" description="Low complexity" evidence="1">
    <location>
        <begin position="266"/>
        <end position="288"/>
    </location>
</feature>
<sequence>MKKWTKLGIGLLCATLVTFGVRSLSGVSNADEASQTVTGTVKTIDAAHGEVTVSTDDGAEKTVPLSKKVWVFLDDHKAQTSDLGKGFKVDLILNGKKQAAYIKAISITMTDKSGSAQAPSGMTAPATTASSAPAAGTSPTTSSAPVQTVSPTASADAAASWNTLHIKIEGNGFTMDIQDKGDHNNGMSMIKMKPKGRDGLFLKGDDAEHWIRTLLAGIDLKAPNVQQQINTAFTNWFELNGTTLNVNIEVEAKPAAAAAATSSAPAAASGTPAAPASTPEAPSITPEAPESPPASPLTASDAAAATVNAQITISHNNNNGDDENDDDDGDENHDDNEDKQEHDKQRKDDHKKVELKIKEKEHQDNGKHKGKDGKDD</sequence>
<dbReference type="Proteomes" id="UP001527882">
    <property type="component" value="Unassembled WGS sequence"/>
</dbReference>
<feature type="region of interest" description="Disordered" evidence="1">
    <location>
        <begin position="113"/>
        <end position="151"/>
    </location>
</feature>
<evidence type="ECO:0008006" key="5">
    <source>
        <dbReference type="Google" id="ProtNLM"/>
    </source>
</evidence>
<feature type="region of interest" description="Disordered" evidence="1">
    <location>
        <begin position="313"/>
        <end position="376"/>
    </location>
</feature>
<feature type="region of interest" description="Disordered" evidence="1">
    <location>
        <begin position="266"/>
        <end position="301"/>
    </location>
</feature>
<evidence type="ECO:0000313" key="3">
    <source>
        <dbReference type="EMBL" id="MCZ8517023.1"/>
    </source>
</evidence>
<protein>
    <recommendedName>
        <fullName evidence="5">DUF5666 domain-containing protein</fullName>
    </recommendedName>
</protein>
<dbReference type="RefSeq" id="WP_269885553.1">
    <property type="nucleotide sequence ID" value="NZ_JAQAGZ010000030.1"/>
</dbReference>
<feature type="chain" id="PRO_5045879240" description="DUF5666 domain-containing protein" evidence="2">
    <location>
        <begin position="31"/>
        <end position="376"/>
    </location>
</feature>
<proteinExistence type="predicted"/>
<gene>
    <name evidence="3" type="ORF">O9H85_32645</name>
</gene>
<feature type="signal peptide" evidence="2">
    <location>
        <begin position="1"/>
        <end position="30"/>
    </location>
</feature>
<name>A0ABT4QJG6_9BACL</name>
<feature type="compositionally biased region" description="Low complexity" evidence="1">
    <location>
        <begin position="118"/>
        <end position="145"/>
    </location>
</feature>
<evidence type="ECO:0000313" key="4">
    <source>
        <dbReference type="Proteomes" id="UP001527882"/>
    </source>
</evidence>
<dbReference type="EMBL" id="JAQAGZ010000030">
    <property type="protein sequence ID" value="MCZ8517023.1"/>
    <property type="molecule type" value="Genomic_DNA"/>
</dbReference>
<keyword evidence="2" id="KW-0732">Signal</keyword>
<accession>A0ABT4QJG6</accession>
<comment type="caution">
    <text evidence="3">The sequence shown here is derived from an EMBL/GenBank/DDBJ whole genome shotgun (WGS) entry which is preliminary data.</text>
</comment>
<organism evidence="3 4">
    <name type="scientific">Paenibacillus gyeongsangnamensis</name>
    <dbReference type="NCBI Taxonomy" id="3388067"/>
    <lineage>
        <taxon>Bacteria</taxon>
        <taxon>Bacillati</taxon>
        <taxon>Bacillota</taxon>
        <taxon>Bacilli</taxon>
        <taxon>Bacillales</taxon>
        <taxon>Paenibacillaceae</taxon>
        <taxon>Paenibacillus</taxon>
    </lineage>
</organism>
<feature type="compositionally biased region" description="Acidic residues" evidence="1">
    <location>
        <begin position="320"/>
        <end position="338"/>
    </location>
</feature>
<feature type="compositionally biased region" description="Basic and acidic residues" evidence="1">
    <location>
        <begin position="339"/>
        <end position="376"/>
    </location>
</feature>
<evidence type="ECO:0000256" key="1">
    <source>
        <dbReference type="SAM" id="MobiDB-lite"/>
    </source>
</evidence>
<reference evidence="3 4" key="1">
    <citation type="submission" date="2022-12" db="EMBL/GenBank/DDBJ databases">
        <title>Draft genome sequence of Paenibacillus sp. dW9.</title>
        <authorList>
            <person name="Choi E.-W."/>
            <person name="Kim D.-U."/>
        </authorList>
    </citation>
    <scope>NUCLEOTIDE SEQUENCE [LARGE SCALE GENOMIC DNA]</scope>
    <source>
        <strain evidence="4">dW9</strain>
    </source>
</reference>